<dbReference type="Gene3D" id="1.10.287.130">
    <property type="match status" value="1"/>
</dbReference>
<dbReference type="InterPro" id="IPR001789">
    <property type="entry name" value="Sig_transdc_resp-reg_receiver"/>
</dbReference>
<dbReference type="PRINTS" id="PR00344">
    <property type="entry name" value="BCTRLSENSOR"/>
</dbReference>
<keyword evidence="3 7" id="KW-0597">Phosphoprotein</keyword>
<evidence type="ECO:0000256" key="5">
    <source>
        <dbReference type="ARBA" id="ARBA00022777"/>
    </source>
</evidence>
<dbReference type="eggNOG" id="COG2205">
    <property type="taxonomic scope" value="Bacteria"/>
</dbReference>
<feature type="modified residue" description="4-aspartylphosphate" evidence="7">
    <location>
        <position position="540"/>
    </location>
</feature>
<comment type="catalytic activity">
    <reaction evidence="1">
        <text>ATP + protein L-histidine = ADP + protein N-phospho-L-histidine.</text>
        <dbReference type="EC" id="2.7.13.3"/>
    </reaction>
</comment>
<organism evidence="11 12">
    <name type="scientific">Thioalkalivibrio sulfidiphilus (strain HL-EbGR7)</name>
    <dbReference type="NCBI Taxonomy" id="396588"/>
    <lineage>
        <taxon>Bacteria</taxon>
        <taxon>Pseudomonadati</taxon>
        <taxon>Pseudomonadota</taxon>
        <taxon>Gammaproteobacteria</taxon>
        <taxon>Chromatiales</taxon>
        <taxon>Ectothiorhodospiraceae</taxon>
        <taxon>Thioalkalivibrio</taxon>
    </lineage>
</organism>
<dbReference type="GO" id="GO:0005886">
    <property type="term" value="C:plasma membrane"/>
    <property type="evidence" value="ECO:0007669"/>
    <property type="project" value="TreeGrafter"/>
</dbReference>
<dbReference type="PROSITE" id="PS50110">
    <property type="entry name" value="RESPONSE_REGULATORY"/>
    <property type="match status" value="1"/>
</dbReference>
<dbReference type="RefSeq" id="WP_012636717.1">
    <property type="nucleotide sequence ID" value="NC_011901.1"/>
</dbReference>
<dbReference type="InterPro" id="IPR003661">
    <property type="entry name" value="HisK_dim/P_dom"/>
</dbReference>
<dbReference type="PANTHER" id="PTHR43047">
    <property type="entry name" value="TWO-COMPONENT HISTIDINE PROTEIN KINASE"/>
    <property type="match status" value="1"/>
</dbReference>
<dbReference type="SUPFAM" id="SSF52172">
    <property type="entry name" value="CheY-like"/>
    <property type="match status" value="1"/>
</dbReference>
<dbReference type="KEGG" id="tgr:Tgr7_0125"/>
<dbReference type="InterPro" id="IPR004358">
    <property type="entry name" value="Sig_transdc_His_kin-like_C"/>
</dbReference>
<evidence type="ECO:0000256" key="2">
    <source>
        <dbReference type="ARBA" id="ARBA00012438"/>
    </source>
</evidence>
<dbReference type="SUPFAM" id="SSF55874">
    <property type="entry name" value="ATPase domain of HSP90 chaperone/DNA topoisomerase II/histidine kinase"/>
    <property type="match status" value="1"/>
</dbReference>
<dbReference type="Pfam" id="PF00072">
    <property type="entry name" value="Response_reg"/>
    <property type="match status" value="1"/>
</dbReference>
<dbReference type="Pfam" id="PF00512">
    <property type="entry name" value="HisKA"/>
    <property type="match status" value="1"/>
</dbReference>
<dbReference type="SMART" id="SM00448">
    <property type="entry name" value="REC"/>
    <property type="match status" value="1"/>
</dbReference>
<evidence type="ECO:0000256" key="6">
    <source>
        <dbReference type="ARBA" id="ARBA00023012"/>
    </source>
</evidence>
<dbReference type="GO" id="GO:0000155">
    <property type="term" value="F:phosphorelay sensor kinase activity"/>
    <property type="evidence" value="ECO:0007669"/>
    <property type="project" value="InterPro"/>
</dbReference>
<name>B8GTG8_THISH</name>
<dbReference type="EC" id="2.7.13.3" evidence="2"/>
<protein>
    <recommendedName>
        <fullName evidence="2">histidine kinase</fullName>
        <ecNumber evidence="2">2.7.13.3</ecNumber>
    </recommendedName>
</protein>
<dbReference type="GO" id="GO:0009927">
    <property type="term" value="F:histidine phosphotransfer kinase activity"/>
    <property type="evidence" value="ECO:0007669"/>
    <property type="project" value="TreeGrafter"/>
</dbReference>
<dbReference type="InterPro" id="IPR036097">
    <property type="entry name" value="HisK_dim/P_sf"/>
</dbReference>
<keyword evidence="8" id="KW-1133">Transmembrane helix</keyword>
<evidence type="ECO:0000256" key="1">
    <source>
        <dbReference type="ARBA" id="ARBA00000085"/>
    </source>
</evidence>
<evidence type="ECO:0000256" key="4">
    <source>
        <dbReference type="ARBA" id="ARBA00022679"/>
    </source>
</evidence>
<evidence type="ECO:0000259" key="9">
    <source>
        <dbReference type="PROSITE" id="PS50109"/>
    </source>
</evidence>
<dbReference type="SUPFAM" id="SSF47384">
    <property type="entry name" value="Homodimeric domain of signal transducing histidine kinase"/>
    <property type="match status" value="1"/>
</dbReference>
<dbReference type="InterPro" id="IPR036890">
    <property type="entry name" value="HATPase_C_sf"/>
</dbReference>
<dbReference type="InterPro" id="IPR003594">
    <property type="entry name" value="HATPase_dom"/>
</dbReference>
<keyword evidence="6" id="KW-0902">Two-component regulatory system</keyword>
<reference evidence="11 12" key="1">
    <citation type="journal article" date="2011" name="Stand. Genomic Sci.">
        <title>Complete genome sequence of 'Thioalkalivibrio sulfidophilus' HL-EbGr7.</title>
        <authorList>
            <person name="Muyzer G."/>
            <person name="Sorokin D.Y."/>
            <person name="Mavromatis K."/>
            <person name="Lapidus A."/>
            <person name="Clum A."/>
            <person name="Ivanova N."/>
            <person name="Pati A."/>
            <person name="d'Haeseleer P."/>
            <person name="Woyke T."/>
            <person name="Kyrpides N.C."/>
        </authorList>
    </citation>
    <scope>NUCLEOTIDE SEQUENCE [LARGE SCALE GENOMIC DNA]</scope>
    <source>
        <strain evidence="11 12">HL-EbGR7</strain>
    </source>
</reference>
<dbReference type="SMART" id="SM00387">
    <property type="entry name" value="HATPase_c"/>
    <property type="match status" value="1"/>
</dbReference>
<dbReference type="Gene3D" id="3.40.50.2300">
    <property type="match status" value="1"/>
</dbReference>
<proteinExistence type="predicted"/>
<dbReference type="InterPro" id="IPR011006">
    <property type="entry name" value="CheY-like_superfamily"/>
</dbReference>
<evidence type="ECO:0000256" key="7">
    <source>
        <dbReference type="PROSITE-ProRule" id="PRU00169"/>
    </source>
</evidence>
<keyword evidence="5 11" id="KW-0418">Kinase</keyword>
<dbReference type="InterPro" id="IPR005467">
    <property type="entry name" value="His_kinase_dom"/>
</dbReference>
<evidence type="ECO:0000256" key="8">
    <source>
        <dbReference type="SAM" id="Phobius"/>
    </source>
</evidence>
<keyword evidence="8" id="KW-0812">Transmembrane</keyword>
<dbReference type="CDD" id="cd16922">
    <property type="entry name" value="HATPase_EvgS-ArcB-TorS-like"/>
    <property type="match status" value="1"/>
</dbReference>
<keyword evidence="8" id="KW-0472">Membrane</keyword>
<dbReference type="SMART" id="SM00388">
    <property type="entry name" value="HisKA"/>
    <property type="match status" value="1"/>
</dbReference>
<dbReference type="CDD" id="cd00082">
    <property type="entry name" value="HisKA"/>
    <property type="match status" value="1"/>
</dbReference>
<keyword evidence="12" id="KW-1185">Reference proteome</keyword>
<evidence type="ECO:0000256" key="3">
    <source>
        <dbReference type="ARBA" id="ARBA00022553"/>
    </source>
</evidence>
<dbReference type="Proteomes" id="UP000002383">
    <property type="component" value="Chromosome"/>
</dbReference>
<dbReference type="Pfam" id="PF02518">
    <property type="entry name" value="HATPase_c"/>
    <property type="match status" value="1"/>
</dbReference>
<dbReference type="Gene3D" id="3.30.565.10">
    <property type="entry name" value="Histidine kinase-like ATPase, C-terminal domain"/>
    <property type="match status" value="1"/>
</dbReference>
<dbReference type="FunFam" id="3.30.565.10:FF:000010">
    <property type="entry name" value="Sensor histidine kinase RcsC"/>
    <property type="match status" value="1"/>
</dbReference>
<feature type="domain" description="Histidine kinase" evidence="9">
    <location>
        <begin position="240"/>
        <end position="459"/>
    </location>
</feature>
<dbReference type="PANTHER" id="PTHR43047:SF72">
    <property type="entry name" value="OSMOSENSING HISTIDINE PROTEIN KINASE SLN1"/>
    <property type="match status" value="1"/>
</dbReference>
<accession>B8GTG8</accession>
<dbReference type="PROSITE" id="PS50109">
    <property type="entry name" value="HIS_KIN"/>
    <property type="match status" value="1"/>
</dbReference>
<evidence type="ECO:0000259" key="10">
    <source>
        <dbReference type="PROSITE" id="PS50110"/>
    </source>
</evidence>
<dbReference type="EMBL" id="CP001339">
    <property type="protein sequence ID" value="ACL71228.1"/>
    <property type="molecule type" value="Genomic_DNA"/>
</dbReference>
<sequence length="615" mass="68984">MDNKNNNHGDLDKVTRALAIGFGAMLFIIIAVLMLTLVQHRAHITTISQIAHVNYEKIAHVETMREGIRQRWNSVRRILDADDPFLRDAEMLNYFDQARIYREAREQLQGLPMDAAETALHERLNRMAIEYQARLDLVVTQLSEGVPLGQMREAFELGIEGQDRILLELNTLSEMQRTAAVRAAEQLQQQYQRQFVIMSLLGLLLVMLAASIAHYVSGYVTRQNIRLSDAMAVKSRFLATMSHEIRTPLTAITGFAELLLDPRTRVRQREEAIRTILRNGNHLQQVVNEILDFSKLEANKLHVEPMEIRPLELIEEVASVLRMQAREKGLTLELEHRFPLPAVIHTDPVRLKQILFNLGNNAVKFTEQGMIRIVVSADPTQQRMRIDVMDTGIGLNPEQLARLFNPFTQADASITRRFGGTGLGLYLSRELARMLGGDIQVDSVPRHGSRFSLHLDTGPIAPETMLHDLPSLDPTVQSATPSTDFSALGGRILLAEDAPDSRLLFTTYLKKTAAQVHSVDNGKAAVEEALVGDYDLVLMDMQMPVMGGMEAVERLRDAGFDKPIVMLTANAFREDRERCLKVGCTGFIPKPVRLSAFLEAIAPYLPLHEPDVSGG</sequence>
<dbReference type="AlphaFoldDB" id="B8GTG8"/>
<dbReference type="OrthoDB" id="9810730at2"/>
<gene>
    <name evidence="11" type="ordered locus">Tgr7_0125</name>
</gene>
<feature type="transmembrane region" description="Helical" evidence="8">
    <location>
        <begin position="195"/>
        <end position="216"/>
    </location>
</feature>
<feature type="domain" description="Response regulatory" evidence="10">
    <location>
        <begin position="491"/>
        <end position="605"/>
    </location>
</feature>
<dbReference type="HOGENOM" id="CLU_444059_0_0_6"/>
<keyword evidence="4 11" id="KW-0808">Transferase</keyword>
<dbReference type="CDD" id="cd17546">
    <property type="entry name" value="REC_hyHK_CKI1_RcsC-like"/>
    <property type="match status" value="1"/>
</dbReference>
<evidence type="ECO:0000313" key="11">
    <source>
        <dbReference type="EMBL" id="ACL71228.1"/>
    </source>
</evidence>
<dbReference type="STRING" id="396588.Tgr7_0125"/>
<feature type="transmembrane region" description="Helical" evidence="8">
    <location>
        <begin position="17"/>
        <end position="38"/>
    </location>
</feature>
<evidence type="ECO:0000313" key="12">
    <source>
        <dbReference type="Proteomes" id="UP000002383"/>
    </source>
</evidence>